<reference evidence="13 14" key="1">
    <citation type="submission" date="2020-08" db="EMBL/GenBank/DDBJ databases">
        <title>Genomic Encyclopedia of Type Strains, Phase IV (KMG-IV): sequencing the most valuable type-strain genomes for metagenomic binning, comparative biology and taxonomic classification.</title>
        <authorList>
            <person name="Goeker M."/>
        </authorList>
    </citation>
    <scope>NUCLEOTIDE SEQUENCE [LARGE SCALE GENOMIC DNA]</scope>
    <source>
        <strain evidence="13 14">DSM 103336</strain>
    </source>
</reference>
<dbReference type="AlphaFoldDB" id="A0A7W9BQI6"/>
<dbReference type="Proteomes" id="UP000546701">
    <property type="component" value="Unassembled WGS sequence"/>
</dbReference>
<dbReference type="CDD" id="cd06225">
    <property type="entry name" value="HAMP"/>
    <property type="match status" value="1"/>
</dbReference>
<dbReference type="Gene3D" id="3.30.565.10">
    <property type="entry name" value="Histidine kinase-like ATPase, C-terminal domain"/>
    <property type="match status" value="1"/>
</dbReference>
<dbReference type="EC" id="2.7.13.3" evidence="3"/>
<keyword evidence="10" id="KW-0472">Membrane</keyword>
<dbReference type="PROSITE" id="PS50885">
    <property type="entry name" value="HAMP"/>
    <property type="match status" value="1"/>
</dbReference>
<dbReference type="SUPFAM" id="SSF47384">
    <property type="entry name" value="Homodimeric domain of signal transducing histidine kinase"/>
    <property type="match status" value="1"/>
</dbReference>
<keyword evidence="9" id="KW-0902">Two-component regulatory system</keyword>
<dbReference type="PANTHER" id="PTHR45436">
    <property type="entry name" value="SENSOR HISTIDINE KINASE YKOH"/>
    <property type="match status" value="1"/>
</dbReference>
<dbReference type="InterPro" id="IPR003660">
    <property type="entry name" value="HAMP_dom"/>
</dbReference>
<evidence type="ECO:0000256" key="6">
    <source>
        <dbReference type="ARBA" id="ARBA00022692"/>
    </source>
</evidence>
<evidence type="ECO:0000313" key="13">
    <source>
        <dbReference type="EMBL" id="MBB5728155.1"/>
    </source>
</evidence>
<evidence type="ECO:0000259" key="11">
    <source>
        <dbReference type="PROSITE" id="PS50109"/>
    </source>
</evidence>
<feature type="domain" description="Histidine kinase" evidence="11">
    <location>
        <begin position="239"/>
        <end position="449"/>
    </location>
</feature>
<feature type="domain" description="HAMP" evidence="12">
    <location>
        <begin position="178"/>
        <end position="231"/>
    </location>
</feature>
<comment type="caution">
    <text evidence="13">The sequence shown here is derived from an EMBL/GenBank/DDBJ whole genome shotgun (WGS) entry which is preliminary data.</text>
</comment>
<evidence type="ECO:0000256" key="10">
    <source>
        <dbReference type="ARBA" id="ARBA00023136"/>
    </source>
</evidence>
<dbReference type="InterPro" id="IPR036097">
    <property type="entry name" value="HisK_dim/P_sf"/>
</dbReference>
<dbReference type="RefSeq" id="WP_229673742.1">
    <property type="nucleotide sequence ID" value="NZ_BMJP01000001.1"/>
</dbReference>
<dbReference type="CDD" id="cd00082">
    <property type="entry name" value="HisKA"/>
    <property type="match status" value="1"/>
</dbReference>
<comment type="subcellular location">
    <subcellularLocation>
        <location evidence="2">Membrane</location>
    </subcellularLocation>
</comment>
<dbReference type="PRINTS" id="PR00344">
    <property type="entry name" value="BCTRLSENSOR"/>
</dbReference>
<dbReference type="GO" id="GO:0005886">
    <property type="term" value="C:plasma membrane"/>
    <property type="evidence" value="ECO:0007669"/>
    <property type="project" value="TreeGrafter"/>
</dbReference>
<dbReference type="SMART" id="SM00387">
    <property type="entry name" value="HATPase_c"/>
    <property type="match status" value="1"/>
</dbReference>
<evidence type="ECO:0000256" key="4">
    <source>
        <dbReference type="ARBA" id="ARBA00022553"/>
    </source>
</evidence>
<dbReference type="Gene3D" id="6.10.340.10">
    <property type="match status" value="1"/>
</dbReference>
<protein>
    <recommendedName>
        <fullName evidence="3">histidine kinase</fullName>
        <ecNumber evidence="3">2.7.13.3</ecNumber>
    </recommendedName>
</protein>
<dbReference type="InterPro" id="IPR003661">
    <property type="entry name" value="HisK_dim/P_dom"/>
</dbReference>
<keyword evidence="5" id="KW-0808">Transferase</keyword>
<dbReference type="Pfam" id="PF00672">
    <property type="entry name" value="HAMP"/>
    <property type="match status" value="1"/>
</dbReference>
<evidence type="ECO:0000256" key="1">
    <source>
        <dbReference type="ARBA" id="ARBA00000085"/>
    </source>
</evidence>
<dbReference type="SMART" id="SM00388">
    <property type="entry name" value="HisKA"/>
    <property type="match status" value="1"/>
</dbReference>
<dbReference type="SMART" id="SM00304">
    <property type="entry name" value="HAMP"/>
    <property type="match status" value="1"/>
</dbReference>
<dbReference type="SUPFAM" id="SSF158472">
    <property type="entry name" value="HAMP domain-like"/>
    <property type="match status" value="1"/>
</dbReference>
<dbReference type="SUPFAM" id="SSF55874">
    <property type="entry name" value="ATPase domain of HSP90 chaperone/DNA topoisomerase II/histidine kinase"/>
    <property type="match status" value="1"/>
</dbReference>
<keyword evidence="7 13" id="KW-0418">Kinase</keyword>
<dbReference type="Gene3D" id="1.10.287.130">
    <property type="match status" value="1"/>
</dbReference>
<dbReference type="PROSITE" id="PS50109">
    <property type="entry name" value="HIS_KIN"/>
    <property type="match status" value="1"/>
</dbReference>
<sequence length="449" mass="46853">MRRWLRSSTFGFVVLVFLLQLASAAAILLTVRQMTAGEALRVARVHAMHLAATLPDPHDPVALAESITARLRADPGTDMVILLTDRAGRVRAGNLAAAPAGLPNNGRAHVLDLERIGGRRGPERVVVGAREMPDGGRLIVGEVIEDDFAPAVIVEDAMLGAALLALPLALLGAVVAARVVNARVARIAGTVQAVAAGDLTQRVPLAGANDAFETLARGVNAMLQRIETLVGELRLVTDGLAHDLRSPLTRLRATLDRATASTDDPVASAALDTVAVEADGLLRMLTTALEISRAEAGIGRAARSDTDVAALIEDLAELYGPLAEEQAQSLEWRATPGLHHRLHRELVGQALANLIDNALKYGRAGGVVTLSAVAAAEGGLELAVADAGAGIAPEDRAAALRRFGRLDPARQQEGAGLGLSLVAAVAGLHEGTMDLEDNRPGLRVVLHLP</sequence>
<dbReference type="InterPro" id="IPR036890">
    <property type="entry name" value="HATPase_C_sf"/>
</dbReference>
<dbReference type="InterPro" id="IPR003594">
    <property type="entry name" value="HATPase_dom"/>
</dbReference>
<evidence type="ECO:0000256" key="8">
    <source>
        <dbReference type="ARBA" id="ARBA00022989"/>
    </source>
</evidence>
<evidence type="ECO:0000256" key="7">
    <source>
        <dbReference type="ARBA" id="ARBA00022777"/>
    </source>
</evidence>
<evidence type="ECO:0000256" key="2">
    <source>
        <dbReference type="ARBA" id="ARBA00004370"/>
    </source>
</evidence>
<dbReference type="EMBL" id="JACIJR010000001">
    <property type="protein sequence ID" value="MBB5728155.1"/>
    <property type="molecule type" value="Genomic_DNA"/>
</dbReference>
<dbReference type="Pfam" id="PF02518">
    <property type="entry name" value="HATPase_c"/>
    <property type="match status" value="1"/>
</dbReference>
<keyword evidence="6" id="KW-0812">Transmembrane</keyword>
<dbReference type="InterPro" id="IPR050428">
    <property type="entry name" value="TCS_sensor_his_kinase"/>
</dbReference>
<keyword evidence="8" id="KW-1133">Transmembrane helix</keyword>
<evidence type="ECO:0000256" key="9">
    <source>
        <dbReference type="ARBA" id="ARBA00023012"/>
    </source>
</evidence>
<dbReference type="GO" id="GO:0000155">
    <property type="term" value="F:phosphorelay sensor kinase activity"/>
    <property type="evidence" value="ECO:0007669"/>
    <property type="project" value="InterPro"/>
</dbReference>
<dbReference type="PANTHER" id="PTHR45436:SF8">
    <property type="entry name" value="HISTIDINE KINASE"/>
    <property type="match status" value="1"/>
</dbReference>
<evidence type="ECO:0000313" key="14">
    <source>
        <dbReference type="Proteomes" id="UP000546701"/>
    </source>
</evidence>
<name>A0A7W9BQI6_9SPHN</name>
<dbReference type="CDD" id="cd00075">
    <property type="entry name" value="HATPase"/>
    <property type="match status" value="1"/>
</dbReference>
<evidence type="ECO:0000256" key="5">
    <source>
        <dbReference type="ARBA" id="ARBA00022679"/>
    </source>
</evidence>
<evidence type="ECO:0000259" key="12">
    <source>
        <dbReference type="PROSITE" id="PS50885"/>
    </source>
</evidence>
<keyword evidence="4" id="KW-0597">Phosphoprotein</keyword>
<dbReference type="InterPro" id="IPR004358">
    <property type="entry name" value="Sig_transdc_His_kin-like_C"/>
</dbReference>
<gene>
    <name evidence="13" type="ORF">FHS99_000611</name>
</gene>
<dbReference type="InterPro" id="IPR005467">
    <property type="entry name" value="His_kinase_dom"/>
</dbReference>
<dbReference type="Pfam" id="PF00512">
    <property type="entry name" value="HisKA"/>
    <property type="match status" value="1"/>
</dbReference>
<comment type="catalytic activity">
    <reaction evidence="1">
        <text>ATP + protein L-histidine = ADP + protein N-phospho-L-histidine.</text>
        <dbReference type="EC" id="2.7.13.3"/>
    </reaction>
</comment>
<keyword evidence="14" id="KW-1185">Reference proteome</keyword>
<organism evidence="13 14">
    <name type="scientific">Sphingomonas prati</name>
    <dbReference type="NCBI Taxonomy" id="1843237"/>
    <lineage>
        <taxon>Bacteria</taxon>
        <taxon>Pseudomonadati</taxon>
        <taxon>Pseudomonadota</taxon>
        <taxon>Alphaproteobacteria</taxon>
        <taxon>Sphingomonadales</taxon>
        <taxon>Sphingomonadaceae</taxon>
        <taxon>Sphingomonas</taxon>
    </lineage>
</organism>
<proteinExistence type="predicted"/>
<evidence type="ECO:0000256" key="3">
    <source>
        <dbReference type="ARBA" id="ARBA00012438"/>
    </source>
</evidence>
<accession>A0A7W9BQI6</accession>